<comment type="caution">
    <text evidence="1">The sequence shown here is derived from an EMBL/GenBank/DDBJ whole genome shotgun (WGS) entry which is preliminary data.</text>
</comment>
<dbReference type="Proteomes" id="UP000470470">
    <property type="component" value="Unassembled WGS sequence"/>
</dbReference>
<dbReference type="AlphaFoldDB" id="A0A7K3WF35"/>
<organism evidence="1 2">
    <name type="scientific">Goekera deserti</name>
    <dbReference type="NCBI Taxonomy" id="2497753"/>
    <lineage>
        <taxon>Bacteria</taxon>
        <taxon>Bacillati</taxon>
        <taxon>Actinomycetota</taxon>
        <taxon>Actinomycetes</taxon>
        <taxon>Geodermatophilales</taxon>
        <taxon>Geodermatophilaceae</taxon>
        <taxon>Goekera</taxon>
    </lineage>
</organism>
<dbReference type="Pfam" id="PF19371">
    <property type="entry name" value="DUF5946"/>
    <property type="match status" value="1"/>
</dbReference>
<dbReference type="RefSeq" id="WP_152729336.1">
    <property type="nucleotide sequence ID" value="NZ_JAABOZ010000003.1"/>
</dbReference>
<dbReference type="EMBL" id="JAAGWK010000020">
    <property type="protein sequence ID" value="NEL55101.1"/>
    <property type="molecule type" value="Genomic_DNA"/>
</dbReference>
<proteinExistence type="predicted"/>
<gene>
    <name evidence="1" type="ORF">G1H19_13970</name>
</gene>
<protein>
    <submittedName>
        <fullName evidence="1">Uncharacterized protein</fullName>
    </submittedName>
</protein>
<keyword evidence="2" id="KW-1185">Reference proteome</keyword>
<evidence type="ECO:0000313" key="1">
    <source>
        <dbReference type="EMBL" id="NEL55101.1"/>
    </source>
</evidence>
<reference evidence="1 2" key="1">
    <citation type="submission" date="2020-02" db="EMBL/GenBank/DDBJ databases">
        <title>The whole genome sequence of CPCC 205119.</title>
        <authorList>
            <person name="Jiang Z."/>
        </authorList>
    </citation>
    <scope>NUCLEOTIDE SEQUENCE [LARGE SCALE GENOMIC DNA]</scope>
    <source>
        <strain evidence="1 2">CPCC 205119</strain>
    </source>
</reference>
<name>A0A7K3WF35_9ACTN</name>
<dbReference type="InterPro" id="IPR045990">
    <property type="entry name" value="DUF5946"/>
</dbReference>
<accession>A0A7K3WF35</accession>
<sequence>MSGPTEPITAACPGCGAVLAEVPGATGPRHPGASRACTELFAETLHGSREEAHTDVRAAALVELADATYAAQHERDPRRLTAALIRLRAHVHDADDAQTATVVDRAGDLPPVTAERPASWTSTPADMAADLDVVDLSALVRSWADAVWADWSPAHDEVAVIVAGSTASA</sequence>
<evidence type="ECO:0000313" key="2">
    <source>
        <dbReference type="Proteomes" id="UP000470470"/>
    </source>
</evidence>